<dbReference type="Pfam" id="PF01075">
    <property type="entry name" value="Glyco_transf_9"/>
    <property type="match status" value="1"/>
</dbReference>
<dbReference type="KEGG" id="nzl:D0T92_02565"/>
<keyword evidence="1" id="KW-0328">Glycosyltransferase</keyword>
<dbReference type="InterPro" id="IPR002201">
    <property type="entry name" value="Glyco_trans_9"/>
</dbReference>
<evidence type="ECO:0000313" key="3">
    <source>
        <dbReference type="EMBL" id="QEY25528.1"/>
    </source>
</evidence>
<accession>A0A5J6PRY4</accession>
<dbReference type="GO" id="GO:0008713">
    <property type="term" value="F:ADP-heptose-lipopolysaccharide heptosyltransferase activity"/>
    <property type="evidence" value="ECO:0007669"/>
    <property type="project" value="TreeGrafter"/>
</dbReference>
<dbReference type="GO" id="GO:0005829">
    <property type="term" value="C:cytosol"/>
    <property type="evidence" value="ECO:0007669"/>
    <property type="project" value="TreeGrafter"/>
</dbReference>
<evidence type="ECO:0000256" key="1">
    <source>
        <dbReference type="ARBA" id="ARBA00022676"/>
    </source>
</evidence>
<sequence length="359" mass="41604">MSIVKKNKQFLIIKLQHHGDVLLTTPLIDKIKHTYPDSHIDMLVYKETADILHDNHRIRQIFTIDRQWKKAGIYTQLKHEYELFSKLKVHRYDWIFNLSDQWRAAAIAKLCGLQSVGFKYAKRNNALWRFCHNELYEELGPEHHIVENHLTVLCPLDLQDDYVPCVNMEIDPATRKELHHKLYERGWQGEEYILIHPGSRWIFKCWDNDKTTELLQRLLDAGYNIVVTAAPDAVEQAMLAEITGRLKIPQQVKLWQLSGVLNLRELAAAIDGAKLFIGVDSVPMHMAAALDKPQIALFGPSWVSRWRPYSDKATVIWAGDFGDLPHPDSINTADSKRWLSKIPVDAVWYAVKERLMLTN</sequence>
<keyword evidence="2 3" id="KW-0808">Transferase</keyword>
<dbReference type="NCBIfam" id="TIGR02201">
    <property type="entry name" value="heptsyl_trn_III"/>
    <property type="match status" value="1"/>
</dbReference>
<dbReference type="PANTHER" id="PTHR30160">
    <property type="entry name" value="TETRAACYLDISACCHARIDE 4'-KINASE-RELATED"/>
    <property type="match status" value="1"/>
</dbReference>
<dbReference type="EMBL" id="CP031700">
    <property type="protein sequence ID" value="QEY25528.1"/>
    <property type="molecule type" value="Genomic_DNA"/>
</dbReference>
<dbReference type="CDD" id="cd03789">
    <property type="entry name" value="GT9_LPS_heptosyltransferase"/>
    <property type="match status" value="1"/>
</dbReference>
<dbReference type="RefSeq" id="WP_151049928.1">
    <property type="nucleotide sequence ID" value="NZ_CP031700.1"/>
</dbReference>
<gene>
    <name evidence="3" type="primary">rfaQ</name>
    <name evidence="3" type="ORF">D0T92_02565</name>
</gene>
<proteinExistence type="predicted"/>
<dbReference type="OrthoDB" id="9781892at2"/>
<dbReference type="GO" id="GO:0009244">
    <property type="term" value="P:lipopolysaccharide core region biosynthetic process"/>
    <property type="evidence" value="ECO:0007669"/>
    <property type="project" value="TreeGrafter"/>
</dbReference>
<evidence type="ECO:0000313" key="4">
    <source>
        <dbReference type="Proteomes" id="UP000325713"/>
    </source>
</evidence>
<protein>
    <submittedName>
        <fullName evidence="3">Putative lipopolysaccharide heptosyltransferase III</fullName>
    </submittedName>
</protein>
<organism evidence="3 4">
    <name type="scientific">Neisseria zalophi</name>
    <dbReference type="NCBI Taxonomy" id="640030"/>
    <lineage>
        <taxon>Bacteria</taxon>
        <taxon>Pseudomonadati</taxon>
        <taxon>Pseudomonadota</taxon>
        <taxon>Betaproteobacteria</taxon>
        <taxon>Neisseriales</taxon>
        <taxon>Neisseriaceae</taxon>
        <taxon>Neisseria</taxon>
    </lineage>
</organism>
<reference evidence="3 4" key="1">
    <citation type="submission" date="2018-08" db="EMBL/GenBank/DDBJ databases">
        <title>Neisseria zalophi ATCC BAA-2455 complete genome.</title>
        <authorList>
            <person name="Veseli I.A."/>
            <person name="Buttler R."/>
            <person name="Mascarenhas dos Santos A.C."/>
            <person name="Pombert J.-F."/>
        </authorList>
    </citation>
    <scope>NUCLEOTIDE SEQUENCE [LARGE SCALE GENOMIC DNA]</scope>
    <source>
        <strain evidence="3 4">ATCC BAA-2455</strain>
    </source>
</reference>
<dbReference type="AlphaFoldDB" id="A0A5J6PRY4"/>
<dbReference type="SUPFAM" id="SSF53756">
    <property type="entry name" value="UDP-Glycosyltransferase/glycogen phosphorylase"/>
    <property type="match status" value="1"/>
</dbReference>
<dbReference type="Proteomes" id="UP000325713">
    <property type="component" value="Chromosome"/>
</dbReference>
<dbReference type="InterPro" id="IPR051199">
    <property type="entry name" value="LPS_LOS_Heptosyltrfase"/>
</dbReference>
<dbReference type="InterPro" id="IPR011916">
    <property type="entry name" value="LipoPS_heptosylTferase-III"/>
</dbReference>
<dbReference type="PANTHER" id="PTHR30160:SF1">
    <property type="entry name" value="LIPOPOLYSACCHARIDE 1,2-N-ACETYLGLUCOSAMINETRANSFERASE-RELATED"/>
    <property type="match status" value="1"/>
</dbReference>
<evidence type="ECO:0000256" key="2">
    <source>
        <dbReference type="ARBA" id="ARBA00022679"/>
    </source>
</evidence>
<keyword evidence="4" id="KW-1185">Reference proteome</keyword>
<name>A0A5J6PRY4_9NEIS</name>
<dbReference type="Gene3D" id="3.40.50.2000">
    <property type="entry name" value="Glycogen Phosphorylase B"/>
    <property type="match status" value="2"/>
</dbReference>